<protein>
    <submittedName>
        <fullName evidence="1">Uncharacterized protein</fullName>
    </submittedName>
</protein>
<reference evidence="1 2" key="1">
    <citation type="submission" date="2021-02" db="EMBL/GenBank/DDBJ databases">
        <title>Variation within the Batrachochytrium salamandrivorans European outbreak.</title>
        <authorList>
            <person name="Kelly M."/>
            <person name="Pasmans F."/>
            <person name="Shea T.P."/>
            <person name="Munoz J.F."/>
            <person name="Carranza S."/>
            <person name="Cuomo C.A."/>
            <person name="Martel A."/>
        </authorList>
    </citation>
    <scope>NUCLEOTIDE SEQUENCE [LARGE SCALE GENOMIC DNA]</scope>
    <source>
        <strain evidence="1 2">AMFP18/2</strain>
    </source>
</reference>
<gene>
    <name evidence="1" type="ORF">BASA50_003848</name>
</gene>
<name>A0ABQ8FIG0_9FUNG</name>
<evidence type="ECO:0000313" key="1">
    <source>
        <dbReference type="EMBL" id="KAH6598234.1"/>
    </source>
</evidence>
<dbReference type="Proteomes" id="UP001648503">
    <property type="component" value="Unassembled WGS sequence"/>
</dbReference>
<keyword evidence="2" id="KW-1185">Reference proteome</keyword>
<proteinExistence type="predicted"/>
<evidence type="ECO:0000313" key="2">
    <source>
        <dbReference type="Proteomes" id="UP001648503"/>
    </source>
</evidence>
<comment type="caution">
    <text evidence="1">The sequence shown here is derived from an EMBL/GenBank/DDBJ whole genome shotgun (WGS) entry which is preliminary data.</text>
</comment>
<sequence length="108" mass="11440">MVQRGRAVGNAIVLPGIQLYGRERNYTIGNAIVLSGIQLQCRGLNRIKGVESRSKATLAAGEKEICVTVVSVVAYGFGGTQIILVASRAKRPLSRSVNQVRSDNGGGE</sequence>
<dbReference type="EMBL" id="JAFCIX010000114">
    <property type="protein sequence ID" value="KAH6598234.1"/>
    <property type="molecule type" value="Genomic_DNA"/>
</dbReference>
<accession>A0ABQ8FIG0</accession>
<organism evidence="1 2">
    <name type="scientific">Batrachochytrium salamandrivorans</name>
    <dbReference type="NCBI Taxonomy" id="1357716"/>
    <lineage>
        <taxon>Eukaryota</taxon>
        <taxon>Fungi</taxon>
        <taxon>Fungi incertae sedis</taxon>
        <taxon>Chytridiomycota</taxon>
        <taxon>Chytridiomycota incertae sedis</taxon>
        <taxon>Chytridiomycetes</taxon>
        <taxon>Rhizophydiales</taxon>
        <taxon>Rhizophydiales incertae sedis</taxon>
        <taxon>Batrachochytrium</taxon>
    </lineage>
</organism>